<reference evidence="2 3" key="1">
    <citation type="submission" date="2018-07" db="EMBL/GenBank/DDBJ databases">
        <title>The complete nuclear genome of the prasinophyte Chloropicon primus (CCMP1205).</title>
        <authorList>
            <person name="Pombert J.-F."/>
            <person name="Otis C."/>
            <person name="Turmel M."/>
            <person name="Lemieux C."/>
        </authorList>
    </citation>
    <scope>NUCLEOTIDE SEQUENCE [LARGE SCALE GENOMIC DNA]</scope>
    <source>
        <strain evidence="2 3">CCMP1205</strain>
    </source>
</reference>
<keyword evidence="3" id="KW-1185">Reference proteome</keyword>
<feature type="region of interest" description="Disordered" evidence="1">
    <location>
        <begin position="1"/>
        <end position="243"/>
    </location>
</feature>
<dbReference type="EMBL" id="CP031036">
    <property type="protein sequence ID" value="QDZ19546.1"/>
    <property type="molecule type" value="Genomic_DNA"/>
</dbReference>
<feature type="compositionally biased region" description="Basic and acidic residues" evidence="1">
    <location>
        <begin position="205"/>
        <end position="218"/>
    </location>
</feature>
<accession>A0A5B8MGG1</accession>
<dbReference type="Proteomes" id="UP000316726">
    <property type="component" value="Chromosome 3"/>
</dbReference>
<name>A0A5B8MGG1_9CHLO</name>
<feature type="compositionally biased region" description="Acidic residues" evidence="1">
    <location>
        <begin position="167"/>
        <end position="178"/>
    </location>
</feature>
<protein>
    <submittedName>
        <fullName evidence="2">Uncharacterized protein</fullName>
    </submittedName>
</protein>
<evidence type="ECO:0000313" key="2">
    <source>
        <dbReference type="EMBL" id="QDZ19546.1"/>
    </source>
</evidence>
<evidence type="ECO:0000256" key="1">
    <source>
        <dbReference type="SAM" id="MobiDB-lite"/>
    </source>
</evidence>
<proteinExistence type="predicted"/>
<feature type="compositionally biased region" description="Acidic residues" evidence="1">
    <location>
        <begin position="126"/>
        <end position="136"/>
    </location>
</feature>
<feature type="compositionally biased region" description="Acidic residues" evidence="1">
    <location>
        <begin position="89"/>
        <end position="108"/>
    </location>
</feature>
<feature type="compositionally biased region" description="Basic and acidic residues" evidence="1">
    <location>
        <begin position="15"/>
        <end position="34"/>
    </location>
</feature>
<evidence type="ECO:0000313" key="3">
    <source>
        <dbReference type="Proteomes" id="UP000316726"/>
    </source>
</evidence>
<feature type="compositionally biased region" description="Basic residues" evidence="1">
    <location>
        <begin position="53"/>
        <end position="64"/>
    </location>
</feature>
<dbReference type="AlphaFoldDB" id="A0A5B8MGG1"/>
<feature type="compositionally biased region" description="Basic and acidic residues" evidence="1">
    <location>
        <begin position="234"/>
        <end position="243"/>
    </location>
</feature>
<organism evidence="2 3">
    <name type="scientific">Chloropicon primus</name>
    <dbReference type="NCBI Taxonomy" id="1764295"/>
    <lineage>
        <taxon>Eukaryota</taxon>
        <taxon>Viridiplantae</taxon>
        <taxon>Chlorophyta</taxon>
        <taxon>Chloropicophyceae</taxon>
        <taxon>Chloropicales</taxon>
        <taxon>Chloropicaceae</taxon>
        <taxon>Chloropicon</taxon>
    </lineage>
</organism>
<dbReference type="STRING" id="1764295.A0A5B8MGG1"/>
<gene>
    <name evidence="2" type="ORF">A3770_03p20640</name>
</gene>
<sequence>MGLREWSEDEEDEEPVTRRAPHDVLEMEEERERALFPSDYRAGLDWQGAKAQPQKKRYDYRRRVSGVFEEPHSDDEGADDLRDFIAHEEESEESEEGSEEGEGKEESEEGNKEEEKSRRRKSLVLDSEDDEDDEGVVEVQLGARRRSGASAGGNAKRQRWSDKLDDSSEGLEGSDSELGELQVGSDRRGSGRQNPCLSETEDEEQASKDEEQASKDEAGESPAGRGALDPPDPAQKEPKSPSS</sequence>
<feature type="compositionally biased region" description="Basic and acidic residues" evidence="1">
    <location>
        <begin position="69"/>
        <end position="88"/>
    </location>
</feature>